<organism evidence="1 2">
    <name type="scientific">Colletotrichum truncatum</name>
    <name type="common">Anthracnose fungus</name>
    <name type="synonym">Colletotrichum capsici</name>
    <dbReference type="NCBI Taxonomy" id="5467"/>
    <lineage>
        <taxon>Eukaryota</taxon>
        <taxon>Fungi</taxon>
        <taxon>Dikarya</taxon>
        <taxon>Ascomycota</taxon>
        <taxon>Pezizomycotina</taxon>
        <taxon>Sordariomycetes</taxon>
        <taxon>Hypocreomycetidae</taxon>
        <taxon>Glomerellales</taxon>
        <taxon>Glomerellaceae</taxon>
        <taxon>Colletotrichum</taxon>
        <taxon>Colletotrichum truncatum species complex</taxon>
    </lineage>
</organism>
<proteinExistence type="predicted"/>
<dbReference type="EMBL" id="VUJX02000002">
    <property type="protein sequence ID" value="KAL0940269.1"/>
    <property type="molecule type" value="Genomic_DNA"/>
</dbReference>
<protein>
    <submittedName>
        <fullName evidence="1">Uncharacterized protein</fullName>
    </submittedName>
</protein>
<evidence type="ECO:0000313" key="1">
    <source>
        <dbReference type="EMBL" id="KAL0940269.1"/>
    </source>
</evidence>
<reference evidence="1 2" key="1">
    <citation type="journal article" date="2020" name="Phytopathology">
        <title>Genome Sequence Resources of Colletotrichum truncatum, C. plurivorum, C. musicola, and C. sojae: Four Species Pathogenic to Soybean (Glycine max).</title>
        <authorList>
            <person name="Rogerio F."/>
            <person name="Boufleur T.R."/>
            <person name="Ciampi-Guillardi M."/>
            <person name="Sukno S.A."/>
            <person name="Thon M.R."/>
            <person name="Massola Junior N.S."/>
            <person name="Baroncelli R."/>
        </authorList>
    </citation>
    <scope>NUCLEOTIDE SEQUENCE [LARGE SCALE GENOMIC DNA]</scope>
    <source>
        <strain evidence="1 2">CMES1059</strain>
    </source>
</reference>
<keyword evidence="2" id="KW-1185">Reference proteome</keyword>
<dbReference type="Proteomes" id="UP000805649">
    <property type="component" value="Unassembled WGS sequence"/>
</dbReference>
<name>A0ACC3Z845_COLTU</name>
<comment type="caution">
    <text evidence="1">The sequence shown here is derived from an EMBL/GenBank/DDBJ whole genome shotgun (WGS) entry which is preliminary data.</text>
</comment>
<accession>A0ACC3Z845</accession>
<gene>
    <name evidence="1" type="ORF">CTRU02_203032</name>
</gene>
<sequence length="491" mass="55523">MKTNGYRIQKPGEHRERKTVAGRRCLSCQQSWSMCDCRQHRLRHQSRSSSSRASSSNHSSPRNTSSNVASPRYSDLNLVGLEPLPCKITDAFFLFVGDLSSPITDVFTLSFMKTYLKSSIPIRAIVTTIGNILLEYERQSDLSSWQAAAAALAAQDRPRLNGYLDMLTSPEYEDQHLTLLFGNLLAYMELMVARSWCLFEAVLNKLSDKIRGQLGEERRTPFLYFDRGLLMNFSLLKAYSALILRQDTFLAGSDLYDPSPFVDIDSSISQVRANAAILHHYCKWVAYFARCHHKATRFVRESRHTAASLQNKIGDVTKEELRHALSEAGLLKVAEEIIESSYKITTVLDVLRASDEDDEALEGGDFSYLRDVYYRFAHMALTRTFSDPIWKLIGEDVPAILDLPDLETYGLAILERFERRAPVAGLESWSYLPILMGVAFEVKKPEDQKRVENLVMSIAEKGFASAESMLGDMRLLWKMGSAFKNSMGIGL</sequence>
<evidence type="ECO:0000313" key="2">
    <source>
        <dbReference type="Proteomes" id="UP000805649"/>
    </source>
</evidence>